<organism evidence="1 2">
    <name type="scientific">Paramecium sonneborni</name>
    <dbReference type="NCBI Taxonomy" id="65129"/>
    <lineage>
        <taxon>Eukaryota</taxon>
        <taxon>Sar</taxon>
        <taxon>Alveolata</taxon>
        <taxon>Ciliophora</taxon>
        <taxon>Intramacronucleata</taxon>
        <taxon>Oligohymenophorea</taxon>
        <taxon>Peniculida</taxon>
        <taxon>Parameciidae</taxon>
        <taxon>Paramecium</taxon>
    </lineage>
</organism>
<dbReference type="AlphaFoldDB" id="A0A8S1Q9F8"/>
<name>A0A8S1Q9F8_9CILI</name>
<dbReference type="OrthoDB" id="295832at2759"/>
<reference evidence="1" key="1">
    <citation type="submission" date="2021-01" db="EMBL/GenBank/DDBJ databases">
        <authorList>
            <consortium name="Genoscope - CEA"/>
            <person name="William W."/>
        </authorList>
    </citation>
    <scope>NUCLEOTIDE SEQUENCE</scope>
</reference>
<protein>
    <submittedName>
        <fullName evidence="1">Uncharacterized protein</fullName>
    </submittedName>
</protein>
<dbReference type="EMBL" id="CAJJDN010000099">
    <property type="protein sequence ID" value="CAD8111885.1"/>
    <property type="molecule type" value="Genomic_DNA"/>
</dbReference>
<evidence type="ECO:0000313" key="1">
    <source>
        <dbReference type="EMBL" id="CAD8111885.1"/>
    </source>
</evidence>
<dbReference type="Proteomes" id="UP000692954">
    <property type="component" value="Unassembled WGS sequence"/>
</dbReference>
<comment type="caution">
    <text evidence="1">The sequence shown here is derived from an EMBL/GenBank/DDBJ whole genome shotgun (WGS) entry which is preliminary data.</text>
</comment>
<gene>
    <name evidence="1" type="ORF">PSON_ATCC_30995.1.T0990105</name>
</gene>
<keyword evidence="2" id="KW-1185">Reference proteome</keyword>
<proteinExistence type="predicted"/>
<accession>A0A8S1Q9F8</accession>
<sequence>MIDQDIQFYYFVEQPISFLEILNQPLIQRESKIAYLKMKYTKQSNRYNELRISTQQNHQYDSLMINFNIESPLFKVKQKFDYNHNNLTIHSQIITQQATPKSSRSTSPLKSVYLSSSLVARRQFIGYVQQKRSPDLYELHKQRTKKGINKKADFSTLISKTTYHLSKYGI</sequence>
<evidence type="ECO:0000313" key="2">
    <source>
        <dbReference type="Proteomes" id="UP000692954"/>
    </source>
</evidence>